<dbReference type="PANTHER" id="PTHR31642">
    <property type="entry name" value="TRICHOTHECENE 3-O-ACETYLTRANSFERASE"/>
    <property type="match status" value="1"/>
</dbReference>
<dbReference type="InterPro" id="IPR050317">
    <property type="entry name" value="Plant_Fungal_Acyltransferase"/>
</dbReference>
<evidence type="ECO:0000313" key="3">
    <source>
        <dbReference type="EMBL" id="CEI67805.1"/>
    </source>
</evidence>
<keyword evidence="4" id="KW-1185">Reference proteome</keyword>
<name>A0A2L2U1B1_9HYPO</name>
<dbReference type="OrthoDB" id="3548654at2759"/>
<accession>A0A2L2U1B1</accession>
<dbReference type="Pfam" id="PF22664">
    <property type="entry name" value="TRI-like_N"/>
    <property type="match status" value="1"/>
</dbReference>
<feature type="domain" description="Trichothecene 3-O-acetyltransferase-like N-terminal" evidence="2">
    <location>
        <begin position="17"/>
        <end position="162"/>
    </location>
</feature>
<dbReference type="Proteomes" id="UP000245910">
    <property type="component" value="Chromosome I"/>
</dbReference>
<reference evidence="4" key="1">
    <citation type="submission" date="2014-10" db="EMBL/GenBank/DDBJ databases">
        <authorList>
            <person name="King R."/>
        </authorList>
    </citation>
    <scope>NUCLEOTIDE SEQUENCE [LARGE SCALE GENOMIC DNA]</scope>
    <source>
        <strain evidence="4">A3/5</strain>
    </source>
</reference>
<dbReference type="STRING" id="56646.A0A2L2U1B1"/>
<dbReference type="PANTHER" id="PTHR31642:SF310">
    <property type="entry name" value="FATTY ALCOHOL:CAFFEOYL-COA ACYLTRANSFERASE"/>
    <property type="match status" value="1"/>
</dbReference>
<proteinExistence type="predicted"/>
<dbReference type="AlphaFoldDB" id="A0A2L2U1B1"/>
<dbReference type="GO" id="GO:0016747">
    <property type="term" value="F:acyltransferase activity, transferring groups other than amino-acyl groups"/>
    <property type="evidence" value="ECO:0007669"/>
    <property type="project" value="TreeGrafter"/>
</dbReference>
<protein>
    <recommendedName>
        <fullName evidence="2">Trichothecene 3-O-acetyltransferase-like N-terminal domain-containing protein</fullName>
    </recommendedName>
</protein>
<dbReference type="GO" id="GO:0044550">
    <property type="term" value="P:secondary metabolite biosynthetic process"/>
    <property type="evidence" value="ECO:0007669"/>
    <property type="project" value="TreeGrafter"/>
</dbReference>
<keyword evidence="1" id="KW-0808">Transferase</keyword>
<evidence type="ECO:0000256" key="1">
    <source>
        <dbReference type="ARBA" id="ARBA00022679"/>
    </source>
</evidence>
<dbReference type="EMBL" id="LN649229">
    <property type="protein sequence ID" value="CEI67805.1"/>
    <property type="molecule type" value="Genomic_DNA"/>
</dbReference>
<sequence>MTYRVLGTWDQVAPRAYIRLWYCFPCEETASLNDLKEYLKPTLSTLSEIFPDLKGRISLLSNPPGCLAISSADDTAIPLKASDQRDTYGWTYSKLKSQGFPAKAFIGESFDPSYRLVEGQPGIPSFEINIRLIKGGLLLGIYGHHSIFDAGHMHTVIKAFAKLTNNNTRMVDIATSINPNTESRVVENDVTEVQPAMDFEELLSRCPEYRFLSYPLGPTQFRVPESGMQSIDIQNTGRIFVIEDQLLYDLKKELTHVSSINSQTYHSSTFTCLTAITWAHVTKARLSSNGSLSSLSSTEISFPKEARLMISVDWRRRISTNAASNSAGNTIALPIASVRIQTILAACNSDRVVACSALADIVLAIEQAVLSVDDDFVALRTALFCASPDLRLIGLDFDLCDPLDFYFNTWRHFGTQTSWGLPGLANQELNGGFTADAIRRAQASFANGAGLVLPATDRTGFEIVLTLDINAMELLCTDPSWLHWVEHTVY</sequence>
<dbReference type="InterPro" id="IPR023213">
    <property type="entry name" value="CAT-like_dom_sf"/>
</dbReference>
<evidence type="ECO:0000313" key="4">
    <source>
        <dbReference type="Proteomes" id="UP000245910"/>
    </source>
</evidence>
<organism evidence="3 4">
    <name type="scientific">Fusarium venenatum</name>
    <dbReference type="NCBI Taxonomy" id="56646"/>
    <lineage>
        <taxon>Eukaryota</taxon>
        <taxon>Fungi</taxon>
        <taxon>Dikarya</taxon>
        <taxon>Ascomycota</taxon>
        <taxon>Pezizomycotina</taxon>
        <taxon>Sordariomycetes</taxon>
        <taxon>Hypocreomycetidae</taxon>
        <taxon>Hypocreales</taxon>
        <taxon>Nectriaceae</taxon>
        <taxon>Fusarium</taxon>
    </lineage>
</organism>
<evidence type="ECO:0000259" key="2">
    <source>
        <dbReference type="Pfam" id="PF22664"/>
    </source>
</evidence>
<dbReference type="Gene3D" id="3.30.559.10">
    <property type="entry name" value="Chloramphenicol acetyltransferase-like domain"/>
    <property type="match status" value="2"/>
</dbReference>
<dbReference type="InterPro" id="IPR054710">
    <property type="entry name" value="Tri101-like_N"/>
</dbReference>